<name>A0AC61NBZ3_9BACT</name>
<organism evidence="1 2">
    <name type="scientific">Halosquirtibacter laminarini</name>
    <dbReference type="NCBI Taxonomy" id="3374600"/>
    <lineage>
        <taxon>Bacteria</taxon>
        <taxon>Pseudomonadati</taxon>
        <taxon>Bacteroidota</taxon>
        <taxon>Bacteroidia</taxon>
        <taxon>Marinilabiliales</taxon>
        <taxon>Prolixibacteraceae</taxon>
        <taxon>Halosquirtibacter</taxon>
    </lineage>
</organism>
<protein>
    <submittedName>
        <fullName evidence="1">Insulinase family protein</fullName>
    </submittedName>
</protein>
<proteinExistence type="predicted"/>
<dbReference type="Proteomes" id="UP000826212">
    <property type="component" value="Chromosome"/>
</dbReference>
<reference evidence="1" key="1">
    <citation type="submission" date="2021-08" db="EMBL/GenBank/DDBJ databases">
        <title>Novel anaerobic bacterium isolated from sea squirt in East Sea, Republic of Korea.</title>
        <authorList>
            <person name="Nguyen T.H."/>
            <person name="Li Z."/>
            <person name="Lee Y.-J."/>
            <person name="Ko J."/>
            <person name="Kim S.-G."/>
        </authorList>
    </citation>
    <scope>NUCLEOTIDE SEQUENCE</scope>
    <source>
        <strain evidence="1">KCTC 25031</strain>
    </source>
</reference>
<dbReference type="EMBL" id="CP081303">
    <property type="protein sequence ID" value="QZE12983.1"/>
    <property type="molecule type" value="Genomic_DNA"/>
</dbReference>
<evidence type="ECO:0000313" key="1">
    <source>
        <dbReference type="EMBL" id="QZE12983.1"/>
    </source>
</evidence>
<keyword evidence="2" id="KW-1185">Reference proteome</keyword>
<sequence>MKTIHQISLLLLSFLLIASCTQKQKYSTLTKTDKNGYTYTEVTDDPTHSRIYQLENGLKIYLSVDKTKPRIQTYIPVRAGSSYDPKETTGLAHYLEHMMFKGTSKIGTLDWAKEKPLINKISDLYEKHKNTEDPKEKAAIYNQIDEVSQEAGKYAIANEYDKLMSMIGASGTNAYTSTDRTVYVNNIPSNEIERWLQIESERFSELTLRLFHTEIEAVYEEFNMGQDRESTQVWEKLGKMLYPNHPYGTQTTIGEAAHLKNPSMVNINKYHDKYYVPNNIAICLSGDLDMEATVKLVDKYWGKMKKSPIEPIQYPKVPELTEIKKDEVYGPQMEMFYMAYRFGGEASKDFQMVTLIDMLMSNSVAGLLDLDINQQQKMLQSGSFTNFMQEFGEHYFYAVPKPGQTLEEAENLINQEIDKIKKGDFEPWLLKAVVNNMKIAAIEGRASGETANEFVSSFISQRPWNQYVDFCNEMSKITKEQVMQFAKEHYNNYAIVYKRKGALKGITKVDKPKITSVPINRTAKSDFVKEIAAEKVPRLKPVFIDYKTAVHKEAINDHVSLYANKNETNDLFTLSYRFDIGKLADKKLDIAAQLMEYLGTDKMSAEAFKKAIYKEGISFNSWCSGKYLNVTISGLNENMDKGIQLIEDYLKNVAPNQEALDNLVNDILKIREENKNDKNTIFNRNLQQYALHGKHNVTTDILTEKELKELKAEDLIVYIKNLTTYPHKITYYGPKENGEVVKILKKDHFWATNYLPKPEMKDYTYVATNENKVYFVHYNMVQSFIKLINNKGVVPVKDFPKLTLFNEYYGGGMGSIVFQEIRESRALAYSAWSYFTKPHDKGDPSLLYASISTQSDKFDDALNAMDEILTDMPLSKVSFETSKEAIIKKIESQRILGEDLIYQYLNNEKMGYDHDLRKDVYNYVQTATLEDINKFFNDKVKSDHYTIIVEGDRNKLTPKRLGKYGKVEQLSLEEIFNY</sequence>
<accession>A0AC61NBZ3</accession>
<evidence type="ECO:0000313" key="2">
    <source>
        <dbReference type="Proteomes" id="UP000826212"/>
    </source>
</evidence>
<gene>
    <name evidence="1" type="ORF">K4L44_10320</name>
</gene>